<evidence type="ECO:0000313" key="1">
    <source>
        <dbReference type="Proteomes" id="UP000095280"/>
    </source>
</evidence>
<organism evidence="1 2">
    <name type="scientific">Macrostomum lignano</name>
    <dbReference type="NCBI Taxonomy" id="282301"/>
    <lineage>
        <taxon>Eukaryota</taxon>
        <taxon>Metazoa</taxon>
        <taxon>Spiralia</taxon>
        <taxon>Lophotrochozoa</taxon>
        <taxon>Platyhelminthes</taxon>
        <taxon>Rhabditophora</taxon>
        <taxon>Macrostomorpha</taxon>
        <taxon>Macrostomida</taxon>
        <taxon>Macrostomidae</taxon>
        <taxon>Macrostomum</taxon>
    </lineage>
</organism>
<keyword evidence="1" id="KW-1185">Reference proteome</keyword>
<evidence type="ECO:0000313" key="2">
    <source>
        <dbReference type="WBParaSite" id="maker-unitig_20158-snap-gene-0.4-mRNA-1"/>
    </source>
</evidence>
<name>A0A1I8F5L3_9PLAT</name>
<dbReference type="WBParaSite" id="maker-unitig_20158-snap-gene-0.4-mRNA-1">
    <property type="protein sequence ID" value="maker-unitig_20158-snap-gene-0.4-mRNA-1"/>
    <property type="gene ID" value="maker-unitig_20158-snap-gene-0.4"/>
</dbReference>
<proteinExistence type="predicted"/>
<protein>
    <submittedName>
        <fullName evidence="2">Sema domain-containing protein</fullName>
    </submittedName>
</protein>
<sequence length="125" mass="13377">PQRSYRSLRQSRCLLAEVSRPGRQAHADPEGRLEFAAVPPPAFQLMNGTQVLCATSGRSLEDIGIGFAVVPFIGLVGVHRYRPSFSRQTTGSMPARSSSPSACPNFAGSFVSSYPVTGSFTRLGC</sequence>
<dbReference type="AlphaFoldDB" id="A0A1I8F5L3"/>
<dbReference type="Proteomes" id="UP000095280">
    <property type="component" value="Unplaced"/>
</dbReference>
<reference evidence="2" key="1">
    <citation type="submission" date="2016-11" db="UniProtKB">
        <authorList>
            <consortium name="WormBaseParasite"/>
        </authorList>
    </citation>
    <scope>IDENTIFICATION</scope>
</reference>
<accession>A0A1I8F5L3</accession>